<evidence type="ECO:0000313" key="1">
    <source>
        <dbReference type="EMBL" id="MCS0588932.1"/>
    </source>
</evidence>
<evidence type="ECO:0000313" key="2">
    <source>
        <dbReference type="Proteomes" id="UP001205560"/>
    </source>
</evidence>
<evidence type="ECO:0008006" key="3">
    <source>
        <dbReference type="Google" id="ProtNLM"/>
    </source>
</evidence>
<protein>
    <recommendedName>
        <fullName evidence="3">CdiI immunity protein domain-containing protein</fullName>
    </recommendedName>
</protein>
<comment type="caution">
    <text evidence="1">The sequence shown here is derived from an EMBL/GenBank/DDBJ whole genome shotgun (WGS) entry which is preliminary data.</text>
</comment>
<accession>A0ABT2A424</accession>
<reference evidence="1 2" key="1">
    <citation type="submission" date="2022-08" db="EMBL/GenBank/DDBJ databases">
        <title>Reclassification of Massilia species as members of the genera Telluria, Duganella, Pseudoduganella, Mokoshia gen. nov. and Zemynaea gen. nov. using orthogonal and non-orthogonal genome-based approaches.</title>
        <authorList>
            <person name="Bowman J.P."/>
        </authorList>
    </citation>
    <scope>NUCLEOTIDE SEQUENCE [LARGE SCALE GENOMIC DNA]</scope>
    <source>
        <strain evidence="1 2">LMG 28164</strain>
    </source>
</reference>
<sequence>MNNERSIVVENLLNFSRPLDELQRQLSSFDWDFEGITTVLHSEHIVQVLRRYLSGELTASMVEQWANLIEGREDISFDINNEKWVTDTIYELANPVLATPLQIARARELILEGEEA</sequence>
<organism evidence="1 2">
    <name type="scientific">Massilia norwichensis</name>
    <dbReference type="NCBI Taxonomy" id="1442366"/>
    <lineage>
        <taxon>Bacteria</taxon>
        <taxon>Pseudomonadati</taxon>
        <taxon>Pseudomonadota</taxon>
        <taxon>Betaproteobacteria</taxon>
        <taxon>Burkholderiales</taxon>
        <taxon>Oxalobacteraceae</taxon>
        <taxon>Telluria group</taxon>
        <taxon>Massilia</taxon>
    </lineage>
</organism>
<dbReference type="RefSeq" id="WP_258844700.1">
    <property type="nucleotide sequence ID" value="NZ_JANUGX010000006.1"/>
</dbReference>
<keyword evidence="2" id="KW-1185">Reference proteome</keyword>
<gene>
    <name evidence="1" type="ORF">NX782_06910</name>
</gene>
<proteinExistence type="predicted"/>
<dbReference type="Proteomes" id="UP001205560">
    <property type="component" value="Unassembled WGS sequence"/>
</dbReference>
<name>A0ABT2A424_9BURK</name>
<dbReference type="EMBL" id="JANUGX010000006">
    <property type="protein sequence ID" value="MCS0588932.1"/>
    <property type="molecule type" value="Genomic_DNA"/>
</dbReference>